<organism evidence="3 5">
    <name type="scientific">Burkholderia pseudomallei</name>
    <name type="common">Pseudomonas pseudomallei</name>
    <dbReference type="NCBI Taxonomy" id="28450"/>
    <lineage>
        <taxon>Bacteria</taxon>
        <taxon>Pseudomonadati</taxon>
        <taxon>Pseudomonadota</taxon>
        <taxon>Betaproteobacteria</taxon>
        <taxon>Burkholderiales</taxon>
        <taxon>Burkholderiaceae</taxon>
        <taxon>Burkholderia</taxon>
        <taxon>pseudomallei group</taxon>
    </lineage>
</organism>
<accession>A0A069B6X3</accession>
<evidence type="ECO:0000313" key="6">
    <source>
        <dbReference type="Proteomes" id="UP000231878"/>
    </source>
</evidence>
<proteinExistence type="inferred from homology"/>
<dbReference type="KEGG" id="but:X994_1182"/>
<dbReference type="OrthoDB" id="9796448at2"/>
<protein>
    <recommendedName>
        <fullName evidence="2">UPF0145 protein CWD88_11750</fullName>
    </recommendedName>
</protein>
<dbReference type="EMBL" id="JQIM01000010">
    <property type="protein sequence ID" value="KGX06849.1"/>
    <property type="molecule type" value="Genomic_DNA"/>
</dbReference>
<dbReference type="SMR" id="A0A069B6X3"/>
<dbReference type="PANTHER" id="PTHR34068">
    <property type="entry name" value="UPF0145 PROTEIN YBJQ"/>
    <property type="match status" value="1"/>
</dbReference>
<evidence type="ECO:0000313" key="5">
    <source>
        <dbReference type="Proteomes" id="UP000030475"/>
    </source>
</evidence>
<reference evidence="4 6" key="2">
    <citation type="submission" date="2017-11" db="EMBL/GenBank/DDBJ databases">
        <title>Molecular characterization of Burkholderia pseudomallei and closely related isolates from Vietnam.</title>
        <authorList>
            <person name="Ustinov D.V."/>
            <person name="Antonov A.S."/>
            <person name="Avdusheva E.F."/>
            <person name="Shpak I.M."/>
            <person name="Zakharova I.B."/>
            <person name="Thi L.A."/>
            <person name="Teteryatnikova N."/>
            <person name="Lopasteyskaya Y.A."/>
            <person name="Kuzyutina J.A."/>
            <person name="Ngo T.N."/>
            <person name="Victorov D.V."/>
        </authorList>
    </citation>
    <scope>NUCLEOTIDE SEQUENCE [LARGE SCALE GENOMIC DNA]</scope>
    <source>
        <strain evidence="4 6">V1512</strain>
    </source>
</reference>
<dbReference type="OMA" id="WTEICAY"/>
<dbReference type="GeneID" id="93059986"/>
<comment type="caution">
    <text evidence="3">The sequence shown here is derived from an EMBL/GenBank/DDBJ whole genome shotgun (WGS) entry which is preliminary data.</text>
</comment>
<gene>
    <name evidence="4" type="ORF">CWD88_11750</name>
    <name evidence="3" type="ORF">Y036_468</name>
</gene>
<reference evidence="3 5" key="1">
    <citation type="submission" date="2014-08" db="EMBL/GenBank/DDBJ databases">
        <authorList>
            <person name="Bunnell A."/>
            <person name="Chain P.S."/>
            <person name="Chertkov O."/>
            <person name="Currie B.J."/>
            <person name="Daligault H.E."/>
            <person name="Davenport K.W."/>
            <person name="Davis C."/>
            <person name="Gleasner C.D."/>
            <person name="Johnson S.L."/>
            <person name="Kaestli M."/>
            <person name="Koren S."/>
            <person name="Kunde Y.A."/>
            <person name="Mayo M."/>
            <person name="McMurry K.K."/>
            <person name="Price E.P."/>
            <person name="Reitenga K.G."/>
            <person name="Robison R."/>
            <person name="Rosovitz M.J."/>
            <person name="Sarovich D.S."/>
            <person name="Teshima H."/>
        </authorList>
    </citation>
    <scope>NUCLEOTIDE SEQUENCE [LARGE SCALE GENOMIC DNA]</scope>
    <source>
        <strain evidence="3 5">MSHR44</strain>
    </source>
</reference>
<evidence type="ECO:0000313" key="4">
    <source>
        <dbReference type="EMBL" id="PJO66128.1"/>
    </source>
</evidence>
<dbReference type="EMBL" id="PHRB01000009">
    <property type="protein sequence ID" value="PJO66128.1"/>
    <property type="molecule type" value="Genomic_DNA"/>
</dbReference>
<dbReference type="InterPro" id="IPR002765">
    <property type="entry name" value="UPF0145_YbjQ-like"/>
</dbReference>
<sequence>MADPQLITTAFDIPGYRIERSLGVARGIVVRSRSIVGTFGASIQTLFGGNISLYTSLCERARQDAYERMIDEARRMGGNAIVGMRYDATEIASGVTEVLCYGTAVQAVRAG</sequence>
<comment type="similarity">
    <text evidence="1 2">Belongs to the UPF0145 family.</text>
</comment>
<dbReference type="HAMAP" id="MF_00338">
    <property type="entry name" value="UPF0145"/>
    <property type="match status" value="1"/>
</dbReference>
<dbReference type="Pfam" id="PF01906">
    <property type="entry name" value="YbjQ_1"/>
    <property type="match status" value="1"/>
</dbReference>
<dbReference type="Proteomes" id="UP000030475">
    <property type="component" value="Unassembled WGS sequence"/>
</dbReference>
<dbReference type="Gene3D" id="3.30.110.70">
    <property type="entry name" value="Hypothetical protein apc22750. Chain B"/>
    <property type="match status" value="1"/>
</dbReference>
<dbReference type="PANTHER" id="PTHR34068:SF2">
    <property type="entry name" value="UPF0145 PROTEIN SCO3412"/>
    <property type="match status" value="1"/>
</dbReference>
<evidence type="ECO:0000256" key="1">
    <source>
        <dbReference type="ARBA" id="ARBA00010751"/>
    </source>
</evidence>
<dbReference type="InterPro" id="IPR035439">
    <property type="entry name" value="UPF0145_dom_sf"/>
</dbReference>
<name>A0A069B6X3_BURPE</name>
<dbReference type="RefSeq" id="WP_004193399.1">
    <property type="nucleotide sequence ID" value="NZ_AP028071.1"/>
</dbReference>
<dbReference type="Proteomes" id="UP000231878">
    <property type="component" value="Unassembled WGS sequence"/>
</dbReference>
<dbReference type="SUPFAM" id="SSF117782">
    <property type="entry name" value="YbjQ-like"/>
    <property type="match status" value="1"/>
</dbReference>
<evidence type="ECO:0000256" key="2">
    <source>
        <dbReference type="HAMAP-Rule" id="MF_00338"/>
    </source>
</evidence>
<dbReference type="AlphaFoldDB" id="A0A069B6X3"/>
<evidence type="ECO:0000313" key="3">
    <source>
        <dbReference type="EMBL" id="KGX06849.1"/>
    </source>
</evidence>